<sequence length="94" mass="10815">MSPRIEKVCQLFPDETYLVMRLARSSEEFRSLCEEYDLAVDALHQLEGRENRMAADLIRVAEYRALIEELKVDLLRQLQASKSADQQSSGGRAR</sequence>
<evidence type="ECO:0000313" key="1">
    <source>
        <dbReference type="EMBL" id="TDQ82985.1"/>
    </source>
</evidence>
<protein>
    <submittedName>
        <fullName evidence="1">Uncharacterized protein</fullName>
    </submittedName>
</protein>
<dbReference type="AlphaFoldDB" id="A0A4R6WPG5"/>
<evidence type="ECO:0000313" key="2">
    <source>
        <dbReference type="Proteomes" id="UP000295783"/>
    </source>
</evidence>
<dbReference type="EMBL" id="SNYW01000007">
    <property type="protein sequence ID" value="TDQ82985.1"/>
    <property type="molecule type" value="Genomic_DNA"/>
</dbReference>
<accession>A0A4R6WPG5</accession>
<gene>
    <name evidence="1" type="ORF">A8950_1267</name>
</gene>
<reference evidence="1 2" key="1">
    <citation type="submission" date="2019-03" db="EMBL/GenBank/DDBJ databases">
        <title>Genomic Encyclopedia of Type Strains, Phase III (KMG-III): the genomes of soil and plant-associated and newly described type strains.</title>
        <authorList>
            <person name="Whitman W."/>
        </authorList>
    </citation>
    <scope>NUCLEOTIDE SEQUENCE [LARGE SCALE GENOMIC DNA]</scope>
    <source>
        <strain evidence="1 2">CGMCC 1.7660</strain>
    </source>
</reference>
<dbReference type="RefSeq" id="WP_133612781.1">
    <property type="nucleotide sequence ID" value="NZ_SNYW01000007.1"/>
</dbReference>
<dbReference type="OrthoDB" id="7359763at2"/>
<comment type="caution">
    <text evidence="1">The sequence shown here is derived from an EMBL/GenBank/DDBJ whole genome shotgun (WGS) entry which is preliminary data.</text>
</comment>
<proteinExistence type="predicted"/>
<organism evidence="1 2">
    <name type="scientific">Dongia mobilis</name>
    <dbReference type="NCBI Taxonomy" id="578943"/>
    <lineage>
        <taxon>Bacteria</taxon>
        <taxon>Pseudomonadati</taxon>
        <taxon>Pseudomonadota</taxon>
        <taxon>Alphaproteobacteria</taxon>
        <taxon>Rhodospirillales</taxon>
        <taxon>Dongiaceae</taxon>
        <taxon>Dongia</taxon>
    </lineage>
</organism>
<keyword evidence="2" id="KW-1185">Reference proteome</keyword>
<name>A0A4R6WPG5_9PROT</name>
<dbReference type="Proteomes" id="UP000295783">
    <property type="component" value="Unassembled WGS sequence"/>
</dbReference>